<proteinExistence type="predicted"/>
<dbReference type="OrthoDB" id="295545at2759"/>
<dbReference type="EMBL" id="CAJJDN010000013">
    <property type="protein sequence ID" value="CAD8059148.1"/>
    <property type="molecule type" value="Genomic_DNA"/>
</dbReference>
<dbReference type="AlphaFoldDB" id="A0A8S1KV79"/>
<sequence>MLYDPTTYKGIKGGTQFNETEFFESLANKAPKSKSIQCNLKVKNQTAVLKKNKKQSTLSAEKKYTSPKLKSPMKLITHKQSGSSCSLNCEEYITKIKQWNQNMMNKIGRTQQFSPPKKGILEQCIESYMKKQQFKRIVT</sequence>
<evidence type="ECO:0000313" key="1">
    <source>
        <dbReference type="EMBL" id="CAD8059148.1"/>
    </source>
</evidence>
<comment type="caution">
    <text evidence="1">The sequence shown here is derived from an EMBL/GenBank/DDBJ whole genome shotgun (WGS) entry which is preliminary data.</text>
</comment>
<keyword evidence="2" id="KW-1185">Reference proteome</keyword>
<accession>A0A8S1KV79</accession>
<reference evidence="1" key="1">
    <citation type="submission" date="2021-01" db="EMBL/GenBank/DDBJ databases">
        <authorList>
            <consortium name="Genoscope - CEA"/>
            <person name="William W."/>
        </authorList>
    </citation>
    <scope>NUCLEOTIDE SEQUENCE</scope>
</reference>
<name>A0A8S1KV79_9CILI</name>
<organism evidence="1 2">
    <name type="scientific">Paramecium sonneborni</name>
    <dbReference type="NCBI Taxonomy" id="65129"/>
    <lineage>
        <taxon>Eukaryota</taxon>
        <taxon>Sar</taxon>
        <taxon>Alveolata</taxon>
        <taxon>Ciliophora</taxon>
        <taxon>Intramacronucleata</taxon>
        <taxon>Oligohymenophorea</taxon>
        <taxon>Peniculida</taxon>
        <taxon>Parameciidae</taxon>
        <taxon>Paramecium</taxon>
    </lineage>
</organism>
<protein>
    <submittedName>
        <fullName evidence="1">Uncharacterized protein</fullName>
    </submittedName>
</protein>
<gene>
    <name evidence="1" type="ORF">PSON_ATCC_30995.1.T0130078</name>
</gene>
<evidence type="ECO:0000313" key="2">
    <source>
        <dbReference type="Proteomes" id="UP000692954"/>
    </source>
</evidence>
<dbReference type="Proteomes" id="UP000692954">
    <property type="component" value="Unassembled WGS sequence"/>
</dbReference>